<organism evidence="2 3">
    <name type="scientific">Nitzschia inconspicua</name>
    <dbReference type="NCBI Taxonomy" id="303405"/>
    <lineage>
        <taxon>Eukaryota</taxon>
        <taxon>Sar</taxon>
        <taxon>Stramenopiles</taxon>
        <taxon>Ochrophyta</taxon>
        <taxon>Bacillariophyta</taxon>
        <taxon>Bacillariophyceae</taxon>
        <taxon>Bacillariophycidae</taxon>
        <taxon>Bacillariales</taxon>
        <taxon>Bacillariaceae</taxon>
        <taxon>Nitzschia</taxon>
    </lineage>
</organism>
<evidence type="ECO:0000313" key="3">
    <source>
        <dbReference type="Proteomes" id="UP000693970"/>
    </source>
</evidence>
<accession>A0A9K3LYM9</accession>
<dbReference type="AlphaFoldDB" id="A0A9K3LYM9"/>
<protein>
    <submittedName>
        <fullName evidence="2">Uncharacterized protein</fullName>
    </submittedName>
</protein>
<dbReference type="EMBL" id="JAGRRH010000004">
    <property type="protein sequence ID" value="KAG7370582.1"/>
    <property type="molecule type" value="Genomic_DNA"/>
</dbReference>
<name>A0A9K3LYM9_9STRA</name>
<dbReference type="Proteomes" id="UP000693970">
    <property type="component" value="Unassembled WGS sequence"/>
</dbReference>
<feature type="region of interest" description="Disordered" evidence="1">
    <location>
        <begin position="69"/>
        <end position="124"/>
    </location>
</feature>
<keyword evidence="3" id="KW-1185">Reference proteome</keyword>
<evidence type="ECO:0000256" key="1">
    <source>
        <dbReference type="SAM" id="MobiDB-lite"/>
    </source>
</evidence>
<sequence>MGDGGYRGSTGLYQQMRLLTFGSSGKLRGDASVKATDKPKEKPLPAEPEPKLEVVKPKAAAKIVLISQEPRVSQTSEAPTKLPMATVKRRHQQARLPQCQMGRQEQRQRSTFLHTFGKRCHPTS</sequence>
<feature type="compositionally biased region" description="Basic and acidic residues" evidence="1">
    <location>
        <begin position="27"/>
        <end position="50"/>
    </location>
</feature>
<reference evidence="2" key="1">
    <citation type="journal article" date="2021" name="Sci. Rep.">
        <title>Diploid genomic architecture of Nitzschia inconspicua, an elite biomass production diatom.</title>
        <authorList>
            <person name="Oliver A."/>
            <person name="Podell S."/>
            <person name="Pinowska A."/>
            <person name="Traller J.C."/>
            <person name="Smith S.R."/>
            <person name="McClure R."/>
            <person name="Beliaev A."/>
            <person name="Bohutskyi P."/>
            <person name="Hill E.A."/>
            <person name="Rabines A."/>
            <person name="Zheng H."/>
            <person name="Allen L.Z."/>
            <person name="Kuo A."/>
            <person name="Grigoriev I.V."/>
            <person name="Allen A.E."/>
            <person name="Hazlebeck D."/>
            <person name="Allen E.E."/>
        </authorList>
    </citation>
    <scope>NUCLEOTIDE SEQUENCE</scope>
    <source>
        <strain evidence="2">Hildebrandi</strain>
    </source>
</reference>
<reference evidence="2" key="2">
    <citation type="submission" date="2021-04" db="EMBL/GenBank/DDBJ databases">
        <authorList>
            <person name="Podell S."/>
        </authorList>
    </citation>
    <scope>NUCLEOTIDE SEQUENCE</scope>
    <source>
        <strain evidence="2">Hildebrandi</strain>
    </source>
</reference>
<gene>
    <name evidence="2" type="ORF">IV203_019152</name>
</gene>
<proteinExistence type="predicted"/>
<feature type="region of interest" description="Disordered" evidence="1">
    <location>
        <begin position="24"/>
        <end position="50"/>
    </location>
</feature>
<evidence type="ECO:0000313" key="2">
    <source>
        <dbReference type="EMBL" id="KAG7370582.1"/>
    </source>
</evidence>
<comment type="caution">
    <text evidence="2">The sequence shown here is derived from an EMBL/GenBank/DDBJ whole genome shotgun (WGS) entry which is preliminary data.</text>
</comment>